<dbReference type="Pfam" id="PF00067">
    <property type="entry name" value="p450"/>
    <property type="match status" value="1"/>
</dbReference>
<evidence type="ECO:0000313" key="3">
    <source>
        <dbReference type="Proteomes" id="UP001612741"/>
    </source>
</evidence>
<proteinExistence type="inferred from homology"/>
<comment type="similarity">
    <text evidence="1">Belongs to the cytochrome P450 family.</text>
</comment>
<dbReference type="InterPro" id="IPR036396">
    <property type="entry name" value="Cyt_P450_sf"/>
</dbReference>
<dbReference type="SUPFAM" id="SSF48264">
    <property type="entry name" value="Cytochrome P450"/>
    <property type="match status" value="1"/>
</dbReference>
<sequence>MTESVAFPHERPAGCPFDPPAELAELREQRPITRLAFADGHQGWLVTSHALVREVLADSRFTSRYELLHHPLVPAGSAPMPPAPVGDLSGMDAPEHTRYRKLLTGQFTVRRMRQLTGRVEEITAEHLDAMQQHGPPLDLLTAYAQPIPAIMICEVLGVPYADRDTFRRQAADGIAASTPERQFTAFAALSEYIGELVRAKRADPTDDVLSDLTHTDLSDEELTGIGTLLLGAGLDTTANMIALGTFALLRHPAQLTALREDPGLADKAVEELMRYLTIAHTGIRAALQDVELDGHLIKQGETVVLAANAANRDPAKFPNPDTLDLNRQATGHLGFAHGIHQCIGQQLARVELRTALPALLTRFPDLRLAVAAEDVPMRTDSNVYGVRALPVTF</sequence>
<dbReference type="PRINTS" id="PR00359">
    <property type="entry name" value="BP450"/>
</dbReference>
<dbReference type="EC" id="1.14.-.-" evidence="2"/>
<gene>
    <name evidence="2" type="ORF">ACIBG2_44125</name>
</gene>
<dbReference type="CDD" id="cd11030">
    <property type="entry name" value="CYP105-like"/>
    <property type="match status" value="1"/>
</dbReference>
<evidence type="ECO:0000256" key="1">
    <source>
        <dbReference type="ARBA" id="ARBA00010617"/>
    </source>
</evidence>
<dbReference type="Proteomes" id="UP001612741">
    <property type="component" value="Unassembled WGS sequence"/>
</dbReference>
<protein>
    <submittedName>
        <fullName evidence="2">Cytochrome P450</fullName>
        <ecNumber evidence="2">1.14.-.-</ecNumber>
    </submittedName>
</protein>
<name>A0ABW7Z8C7_9ACTN</name>
<organism evidence="2 3">
    <name type="scientific">Nonomuraea typhae</name>
    <dbReference type="NCBI Taxonomy" id="2603600"/>
    <lineage>
        <taxon>Bacteria</taxon>
        <taxon>Bacillati</taxon>
        <taxon>Actinomycetota</taxon>
        <taxon>Actinomycetes</taxon>
        <taxon>Streptosporangiales</taxon>
        <taxon>Streptosporangiaceae</taxon>
        <taxon>Nonomuraea</taxon>
    </lineage>
</organism>
<dbReference type="PANTHER" id="PTHR46696">
    <property type="entry name" value="P450, PUTATIVE (EUROFUNG)-RELATED"/>
    <property type="match status" value="1"/>
</dbReference>
<evidence type="ECO:0000313" key="2">
    <source>
        <dbReference type="EMBL" id="MFI6504436.1"/>
    </source>
</evidence>
<dbReference type="EMBL" id="JBITGY010000015">
    <property type="protein sequence ID" value="MFI6504436.1"/>
    <property type="molecule type" value="Genomic_DNA"/>
</dbReference>
<dbReference type="PANTHER" id="PTHR46696:SF1">
    <property type="entry name" value="CYTOCHROME P450 YJIB-RELATED"/>
    <property type="match status" value="1"/>
</dbReference>
<dbReference type="InterPro" id="IPR002397">
    <property type="entry name" value="Cyt_P450_B"/>
</dbReference>
<dbReference type="Gene3D" id="1.10.630.10">
    <property type="entry name" value="Cytochrome P450"/>
    <property type="match status" value="1"/>
</dbReference>
<dbReference type="InterPro" id="IPR001128">
    <property type="entry name" value="Cyt_P450"/>
</dbReference>
<keyword evidence="2" id="KW-0560">Oxidoreductase</keyword>
<comment type="caution">
    <text evidence="2">The sequence shown here is derived from an EMBL/GenBank/DDBJ whole genome shotgun (WGS) entry which is preliminary data.</text>
</comment>
<reference evidence="2 3" key="1">
    <citation type="submission" date="2024-10" db="EMBL/GenBank/DDBJ databases">
        <title>The Natural Products Discovery Center: Release of the First 8490 Sequenced Strains for Exploring Actinobacteria Biosynthetic Diversity.</title>
        <authorList>
            <person name="Kalkreuter E."/>
            <person name="Kautsar S.A."/>
            <person name="Yang D."/>
            <person name="Bader C.D."/>
            <person name="Teijaro C.N."/>
            <person name="Fluegel L."/>
            <person name="Davis C.M."/>
            <person name="Simpson J.R."/>
            <person name="Lauterbach L."/>
            <person name="Steele A.D."/>
            <person name="Gui C."/>
            <person name="Meng S."/>
            <person name="Li G."/>
            <person name="Viehrig K."/>
            <person name="Ye F."/>
            <person name="Su P."/>
            <person name="Kiefer A.F."/>
            <person name="Nichols A."/>
            <person name="Cepeda A.J."/>
            <person name="Yan W."/>
            <person name="Fan B."/>
            <person name="Jiang Y."/>
            <person name="Adhikari A."/>
            <person name="Zheng C.-J."/>
            <person name="Schuster L."/>
            <person name="Cowan T.M."/>
            <person name="Smanski M.J."/>
            <person name="Chevrette M.G."/>
            <person name="De Carvalho L.P.S."/>
            <person name="Shen B."/>
        </authorList>
    </citation>
    <scope>NUCLEOTIDE SEQUENCE [LARGE SCALE GENOMIC DNA]</scope>
    <source>
        <strain evidence="2 3">NPDC050545</strain>
    </source>
</reference>
<dbReference type="PRINTS" id="PR00385">
    <property type="entry name" value="P450"/>
</dbReference>
<accession>A0ABW7Z8C7</accession>
<keyword evidence="3" id="KW-1185">Reference proteome</keyword>
<dbReference type="RefSeq" id="WP_397090181.1">
    <property type="nucleotide sequence ID" value="NZ_JBITGY010000015.1"/>
</dbReference>
<dbReference type="GO" id="GO:0016491">
    <property type="term" value="F:oxidoreductase activity"/>
    <property type="evidence" value="ECO:0007669"/>
    <property type="project" value="UniProtKB-KW"/>
</dbReference>